<keyword evidence="3" id="KW-1185">Reference proteome</keyword>
<keyword evidence="1" id="KW-0472">Membrane</keyword>
<evidence type="ECO:0000256" key="1">
    <source>
        <dbReference type="SAM" id="Phobius"/>
    </source>
</evidence>
<keyword evidence="1" id="KW-0812">Transmembrane</keyword>
<organism evidence="2 3">
    <name type="scientific">Eragrostis curvula</name>
    <name type="common">weeping love grass</name>
    <dbReference type="NCBI Taxonomy" id="38414"/>
    <lineage>
        <taxon>Eukaryota</taxon>
        <taxon>Viridiplantae</taxon>
        <taxon>Streptophyta</taxon>
        <taxon>Embryophyta</taxon>
        <taxon>Tracheophyta</taxon>
        <taxon>Spermatophyta</taxon>
        <taxon>Magnoliopsida</taxon>
        <taxon>Liliopsida</taxon>
        <taxon>Poales</taxon>
        <taxon>Poaceae</taxon>
        <taxon>PACMAD clade</taxon>
        <taxon>Chloridoideae</taxon>
        <taxon>Eragrostideae</taxon>
        <taxon>Eragrostidinae</taxon>
        <taxon>Eragrostis</taxon>
    </lineage>
</organism>
<feature type="non-terminal residue" evidence="2">
    <location>
        <position position="1"/>
    </location>
</feature>
<reference evidence="2 3" key="1">
    <citation type="journal article" date="2019" name="Sci. Rep.">
        <title>A high-quality genome of Eragrostis curvula grass provides insights into Poaceae evolution and supports new strategies to enhance forage quality.</title>
        <authorList>
            <person name="Carballo J."/>
            <person name="Santos B.A.C.M."/>
            <person name="Zappacosta D."/>
            <person name="Garbus I."/>
            <person name="Selva J.P."/>
            <person name="Gallo C.A."/>
            <person name="Diaz A."/>
            <person name="Albertini E."/>
            <person name="Caccamo M."/>
            <person name="Echenique V."/>
        </authorList>
    </citation>
    <scope>NUCLEOTIDE SEQUENCE [LARGE SCALE GENOMIC DNA]</scope>
    <source>
        <strain evidence="3">cv. Victoria</strain>
        <tissue evidence="2">Leaf</tissue>
    </source>
</reference>
<dbReference type="Proteomes" id="UP000324897">
    <property type="component" value="Chromosome 1"/>
</dbReference>
<dbReference type="AlphaFoldDB" id="A0A5J9VAS9"/>
<keyword evidence="1" id="KW-1133">Transmembrane helix</keyword>
<protein>
    <submittedName>
        <fullName evidence="2">Uncharacterized protein</fullName>
    </submittedName>
</protein>
<sequence>LFDRLVFLSFDFCCLFLIFSIILLWLSSITKKGEIVSFMTIGVWIPQGHIGGSTTTTNLKPQVKDDWLPHQLMDGLEGVAVEEMDQG</sequence>
<comment type="caution">
    <text evidence="2">The sequence shown here is derived from an EMBL/GenBank/DDBJ whole genome shotgun (WGS) entry which is preliminary data.</text>
</comment>
<dbReference type="Gramene" id="TVU32591">
    <property type="protein sequence ID" value="TVU32591"/>
    <property type="gene ID" value="EJB05_24328"/>
</dbReference>
<accession>A0A5J9VAS9</accession>
<name>A0A5J9VAS9_9POAL</name>
<proteinExistence type="predicted"/>
<evidence type="ECO:0000313" key="2">
    <source>
        <dbReference type="EMBL" id="TVU32591.1"/>
    </source>
</evidence>
<evidence type="ECO:0000313" key="3">
    <source>
        <dbReference type="Proteomes" id="UP000324897"/>
    </source>
</evidence>
<dbReference type="EMBL" id="RWGY01000011">
    <property type="protein sequence ID" value="TVU32591.1"/>
    <property type="molecule type" value="Genomic_DNA"/>
</dbReference>
<gene>
    <name evidence="2" type="ORF">EJB05_24328</name>
</gene>
<feature type="transmembrane region" description="Helical" evidence="1">
    <location>
        <begin position="6"/>
        <end position="26"/>
    </location>
</feature>